<feature type="signal peptide" evidence="7">
    <location>
        <begin position="1"/>
        <end position="27"/>
    </location>
</feature>
<keyword evidence="4 7" id="KW-0732">Signal</keyword>
<sequence>MSNKTTKLACGLLACSLTFSLAAPVFAEEVAQTPATYTDEVTPETKDVTTTVETTVPTAKVAADTVISKSDVSFVKDAATAPADFVTITDANAKPVLSYKAGTEPTTVKAGTFSTTVIATFDDATTQEVVASYTVTEPVKTPVKAAAALATAKSNVTTEINVAAKDPSKFVTASAGVTLSFVKAPVVNRLGAQTVTVAATDGTTTENISATYTVVDTTKPVIEAIEDDFYVGIDEDWTADELVDATDNSGFVKVYFENGKEFLDTSKEGNFTTVIVAEDASGNTSSITLSYEVLGDDVYFFDAPVVNATKTTATDVYGKAEPNTLVFIVSEDEENLLGMGEADANGNFHVKLDSPLVAGQTILLMSMDMDTGEYSDISQFTFQSKALVVKPVDKNVKPAVITTVKNTPVKAATPAKTTNLKALPKTGDSSSAGLVFAGLLVSGIAAALLRKRG</sequence>
<reference evidence="9 10" key="1">
    <citation type="submission" date="2020-03" db="EMBL/GenBank/DDBJ databases">
        <title>Soil Listeria distribution.</title>
        <authorList>
            <person name="Liao J."/>
            <person name="Wiedmann M."/>
        </authorList>
    </citation>
    <scope>NUCLEOTIDE SEQUENCE [LARGE SCALE GENOMIC DNA]</scope>
    <source>
        <strain evidence="9 10">FSL L7-1523</strain>
    </source>
</reference>
<gene>
    <name evidence="9" type="ORF">HB943_09120</name>
</gene>
<dbReference type="AlphaFoldDB" id="A0A841Z647"/>
<dbReference type="InterPro" id="IPR019931">
    <property type="entry name" value="LPXTG_anchor"/>
</dbReference>
<keyword evidence="6" id="KW-1133">Transmembrane helix</keyword>
<keyword evidence="2" id="KW-0134">Cell wall</keyword>
<evidence type="ECO:0000256" key="3">
    <source>
        <dbReference type="ARBA" id="ARBA00022525"/>
    </source>
</evidence>
<keyword evidence="5" id="KW-0572">Peptidoglycan-anchor</keyword>
<evidence type="ECO:0000256" key="2">
    <source>
        <dbReference type="ARBA" id="ARBA00022512"/>
    </source>
</evidence>
<dbReference type="Proteomes" id="UP000564536">
    <property type="component" value="Unassembled WGS sequence"/>
</dbReference>
<keyword evidence="6" id="KW-0472">Membrane</keyword>
<keyword evidence="6" id="KW-0812">Transmembrane</keyword>
<keyword evidence="3" id="KW-0964">Secreted</keyword>
<evidence type="ECO:0000256" key="7">
    <source>
        <dbReference type="SAM" id="SignalP"/>
    </source>
</evidence>
<feature type="domain" description="Gram-positive cocci surface proteins LPxTG" evidence="8">
    <location>
        <begin position="423"/>
        <end position="453"/>
    </location>
</feature>
<dbReference type="Pfam" id="PF00746">
    <property type="entry name" value="Gram_pos_anchor"/>
    <property type="match status" value="1"/>
</dbReference>
<evidence type="ECO:0000256" key="5">
    <source>
        <dbReference type="ARBA" id="ARBA00023088"/>
    </source>
</evidence>
<comment type="caution">
    <text evidence="9">The sequence shown here is derived from an EMBL/GenBank/DDBJ whole genome shotgun (WGS) entry which is preliminary data.</text>
</comment>
<feature type="chain" id="PRO_5032399359" evidence="7">
    <location>
        <begin position="28"/>
        <end position="453"/>
    </location>
</feature>
<evidence type="ECO:0000256" key="1">
    <source>
        <dbReference type="ARBA" id="ARBA00004168"/>
    </source>
</evidence>
<comment type="subcellular location">
    <subcellularLocation>
        <location evidence="1">Secreted</location>
        <location evidence="1">Cell wall</location>
        <topology evidence="1">Peptidoglycan-anchor</topology>
    </subcellularLocation>
</comment>
<evidence type="ECO:0000256" key="4">
    <source>
        <dbReference type="ARBA" id="ARBA00022729"/>
    </source>
</evidence>
<dbReference type="PROSITE" id="PS50847">
    <property type="entry name" value="GRAM_POS_ANCHORING"/>
    <property type="match status" value="1"/>
</dbReference>
<evidence type="ECO:0000313" key="9">
    <source>
        <dbReference type="EMBL" id="MBC1500765.1"/>
    </source>
</evidence>
<evidence type="ECO:0000259" key="8">
    <source>
        <dbReference type="PROSITE" id="PS50847"/>
    </source>
</evidence>
<name>A0A841Z647_9LIST</name>
<evidence type="ECO:0000313" key="10">
    <source>
        <dbReference type="Proteomes" id="UP000564536"/>
    </source>
</evidence>
<dbReference type="Pfam" id="PF17936">
    <property type="entry name" value="Big_6"/>
    <property type="match status" value="1"/>
</dbReference>
<organism evidence="9 10">
    <name type="scientific">Listeria weihenstephanensis</name>
    <dbReference type="NCBI Taxonomy" id="1006155"/>
    <lineage>
        <taxon>Bacteria</taxon>
        <taxon>Bacillati</taxon>
        <taxon>Bacillota</taxon>
        <taxon>Bacilli</taxon>
        <taxon>Bacillales</taxon>
        <taxon>Listeriaceae</taxon>
        <taxon>Listeria</taxon>
    </lineage>
</organism>
<feature type="transmembrane region" description="Helical" evidence="6">
    <location>
        <begin position="431"/>
        <end position="449"/>
    </location>
</feature>
<dbReference type="InterPro" id="IPR041498">
    <property type="entry name" value="Big_6"/>
</dbReference>
<evidence type="ECO:0000256" key="6">
    <source>
        <dbReference type="SAM" id="Phobius"/>
    </source>
</evidence>
<accession>A0A841Z647</accession>
<dbReference type="NCBIfam" id="TIGR01167">
    <property type="entry name" value="LPXTG_anchor"/>
    <property type="match status" value="1"/>
</dbReference>
<proteinExistence type="predicted"/>
<protein>
    <submittedName>
        <fullName evidence="9">LPXTG cell wall anchor domain-containing protein</fullName>
    </submittedName>
</protein>
<dbReference type="EMBL" id="JAARRL010000012">
    <property type="protein sequence ID" value="MBC1500765.1"/>
    <property type="molecule type" value="Genomic_DNA"/>
</dbReference>
<dbReference type="RefSeq" id="WP_185425941.1">
    <property type="nucleotide sequence ID" value="NZ_JAARRL010000012.1"/>
</dbReference>